<keyword evidence="3 11" id="KW-0863">Zinc-finger</keyword>
<dbReference type="EMBL" id="SPRH01000078">
    <property type="protein sequence ID" value="TIB95854.1"/>
    <property type="molecule type" value="Genomic_DNA"/>
</dbReference>
<feature type="binding site" evidence="9">
    <location>
        <position position="300"/>
    </location>
    <ligand>
        <name>Mg(2+)</name>
        <dbReference type="ChEBI" id="CHEBI:18420"/>
        <label>1</label>
    </ligand>
</feature>
<dbReference type="Gene3D" id="3.60.10.10">
    <property type="entry name" value="Endonuclease/exonuclease/phosphatase"/>
    <property type="match status" value="1"/>
</dbReference>
<evidence type="ECO:0000256" key="7">
    <source>
        <dbReference type="ARBA" id="ARBA00023242"/>
    </source>
</evidence>
<keyword evidence="5" id="KW-0862">Zinc</keyword>
<feature type="site" description="Important for catalytic activity" evidence="10">
    <location>
        <position position="274"/>
    </location>
</feature>
<feature type="compositionally biased region" description="Polar residues" evidence="13">
    <location>
        <begin position="393"/>
        <end position="407"/>
    </location>
</feature>
<dbReference type="GO" id="GO:0005634">
    <property type="term" value="C:nucleus"/>
    <property type="evidence" value="ECO:0007669"/>
    <property type="project" value="TreeGrafter"/>
</dbReference>
<dbReference type="PROSITE" id="PS51999">
    <property type="entry name" value="ZF_GRF"/>
    <property type="match status" value="1"/>
</dbReference>
<dbReference type="InterPro" id="IPR005135">
    <property type="entry name" value="Endo/exonuclease/phosphatase"/>
</dbReference>
<dbReference type="PANTHER" id="PTHR22748:SF4">
    <property type="entry name" value="DNA-(APURINIC OR APYRIMIDINIC SITE) ENDONUCLEASE 2"/>
    <property type="match status" value="1"/>
</dbReference>
<dbReference type="NCBIfam" id="TIGR00633">
    <property type="entry name" value="xth"/>
    <property type="match status" value="1"/>
</dbReference>
<feature type="active site" evidence="8">
    <location>
        <position position="155"/>
    </location>
</feature>
<feature type="binding site" evidence="9">
    <location>
        <position position="299"/>
    </location>
    <ligand>
        <name>Mg(2+)</name>
        <dbReference type="ChEBI" id="CHEBI:18420"/>
        <label>1</label>
    </ligand>
</feature>
<protein>
    <recommendedName>
        <fullName evidence="12">DNA-(apurinic or apyrimidinic site) endonuclease</fullName>
        <ecNumber evidence="12">3.1.-.-</ecNumber>
    </recommendedName>
</protein>
<dbReference type="GO" id="GO:0008311">
    <property type="term" value="F:double-stranded DNA 3'-5' DNA exonuclease activity"/>
    <property type="evidence" value="ECO:0007669"/>
    <property type="project" value="TreeGrafter"/>
</dbReference>
<keyword evidence="9" id="KW-0464">Manganese</keyword>
<feature type="binding site" evidence="9">
    <location>
        <position position="194"/>
    </location>
    <ligand>
        <name>Mg(2+)</name>
        <dbReference type="ChEBI" id="CHEBI:18420"/>
        <label>1</label>
    </ligand>
</feature>
<sequence>MRVLSWNINGIRRILGNYKSCEEFVRGLEADIVCFQETKAFKSALGASQVSFDTFQSYWSFCHSNRSYSGVCVYSKETPLAVEEGLSGGYTTFSVSIPQLSDEEKLKPLANIHSYNQETLLGQNYHPDFTNVKQLDTEGRALCLDYGMFVLINVYCPAEGDESRVKFKKSFHELLFERIRILKEGGRQIILLGDINIAHRAIDHCDGLELTRTDIGRMEFETKYTRQWMDKLVSDDNSPLVDIMRLFHPTREGMFTCWNQLINARPSNYGTRIDYVLITPGLIPWVKEADIAPSVYNSDHCPVFIDLHDSIPDPHDDTKVLHLKDYMSKPKGAALPPLCASNWDEFNGKQTSLSSFFQPGIKKISPSRSLSRSTTPKNHRDQPQIESFFQPRGRTNSGDHNNPANPSKKQKVDNDKTIKSAWKALMAPKRVPKCKVHNEDCREYTVNKPGPNKGKKFWLCSRNVGPGYDAGGSKRNRADVDSRYRCNFFVWSSHLERDMSGIEDYKSDKQ</sequence>
<evidence type="ECO:0000256" key="13">
    <source>
        <dbReference type="SAM" id="MobiDB-lite"/>
    </source>
</evidence>
<proteinExistence type="inferred from homology"/>
<keyword evidence="6 9" id="KW-0460">Magnesium</keyword>
<dbReference type="Proteomes" id="UP000307169">
    <property type="component" value="Unassembled WGS sequence"/>
</dbReference>
<dbReference type="PROSITE" id="PS51435">
    <property type="entry name" value="AP_NUCLEASE_F1_4"/>
    <property type="match status" value="1"/>
</dbReference>
<dbReference type="InterPro" id="IPR010666">
    <property type="entry name" value="Znf_GRF"/>
</dbReference>
<evidence type="ECO:0000256" key="12">
    <source>
        <dbReference type="RuleBase" id="RU362131"/>
    </source>
</evidence>
<evidence type="ECO:0000256" key="5">
    <source>
        <dbReference type="ARBA" id="ARBA00022833"/>
    </source>
</evidence>
<evidence type="ECO:0000256" key="3">
    <source>
        <dbReference type="ARBA" id="ARBA00022771"/>
    </source>
</evidence>
<dbReference type="PANTHER" id="PTHR22748">
    <property type="entry name" value="AP ENDONUCLEASE"/>
    <property type="match status" value="1"/>
</dbReference>
<feature type="site" description="Interaction with DNA substrate" evidence="10">
    <location>
        <position position="300"/>
    </location>
</feature>
<dbReference type="InterPro" id="IPR004808">
    <property type="entry name" value="AP_endonuc_1"/>
</dbReference>
<evidence type="ECO:0000256" key="10">
    <source>
        <dbReference type="PIRSR" id="PIRSR604808-3"/>
    </source>
</evidence>
<dbReference type="GO" id="GO:0008081">
    <property type="term" value="F:phosphoric diester hydrolase activity"/>
    <property type="evidence" value="ECO:0007669"/>
    <property type="project" value="TreeGrafter"/>
</dbReference>
<dbReference type="GO" id="GO:0003906">
    <property type="term" value="F:DNA-(apurinic or apyrimidinic site) endonuclease activity"/>
    <property type="evidence" value="ECO:0007669"/>
    <property type="project" value="TreeGrafter"/>
</dbReference>
<dbReference type="SUPFAM" id="SSF56219">
    <property type="entry name" value="DNase I-like"/>
    <property type="match status" value="1"/>
</dbReference>
<feature type="binding site" evidence="9">
    <location>
        <position position="37"/>
    </location>
    <ligand>
        <name>Mg(2+)</name>
        <dbReference type="ChEBI" id="CHEBI:18420"/>
        <label>1</label>
    </ligand>
</feature>
<comment type="similarity">
    <text evidence="1 12">Belongs to the DNA repair enzymes AP/ExoA family.</text>
</comment>
<accession>A0A4T0NFY4</accession>
<dbReference type="AlphaFoldDB" id="A0A4T0NFY4"/>
<reference evidence="15 16" key="1">
    <citation type="submission" date="2019-03" db="EMBL/GenBank/DDBJ databases">
        <title>Sequencing 25 genomes of Wallemia mellicola.</title>
        <authorList>
            <person name="Gostincar C."/>
        </authorList>
    </citation>
    <scope>NUCLEOTIDE SEQUENCE [LARGE SCALE GENOMIC DNA]</scope>
    <source>
        <strain evidence="15 16">EXF-1262</strain>
    </source>
</reference>
<evidence type="ECO:0000256" key="9">
    <source>
        <dbReference type="PIRSR" id="PIRSR604808-2"/>
    </source>
</evidence>
<feature type="active site" description="Proton donor/acceptor" evidence="8">
    <location>
        <position position="194"/>
    </location>
</feature>
<keyword evidence="12" id="KW-0227">DNA damage</keyword>
<evidence type="ECO:0000313" key="15">
    <source>
        <dbReference type="EMBL" id="TIB95854.1"/>
    </source>
</evidence>
<feature type="domain" description="GRF-type" evidence="14">
    <location>
        <begin position="434"/>
        <end position="495"/>
    </location>
</feature>
<dbReference type="Pfam" id="PF03372">
    <property type="entry name" value="Exo_endo_phos"/>
    <property type="match status" value="1"/>
</dbReference>
<dbReference type="InterPro" id="IPR036691">
    <property type="entry name" value="Endo/exonu/phosph_ase_sf"/>
</dbReference>
<feature type="active site" description="Proton acceptor" evidence="8">
    <location>
        <position position="300"/>
    </location>
</feature>
<dbReference type="GO" id="GO:0006284">
    <property type="term" value="P:base-excision repair"/>
    <property type="evidence" value="ECO:0007669"/>
    <property type="project" value="TreeGrafter"/>
</dbReference>
<gene>
    <name evidence="15" type="ORF">E3Q17_04114</name>
</gene>
<evidence type="ECO:0000256" key="1">
    <source>
        <dbReference type="ARBA" id="ARBA00007092"/>
    </source>
</evidence>
<dbReference type="GO" id="GO:0008270">
    <property type="term" value="F:zinc ion binding"/>
    <property type="evidence" value="ECO:0007669"/>
    <property type="project" value="UniProtKB-KW"/>
</dbReference>
<keyword evidence="2 9" id="KW-0479">Metal-binding</keyword>
<evidence type="ECO:0000256" key="6">
    <source>
        <dbReference type="ARBA" id="ARBA00022842"/>
    </source>
</evidence>
<dbReference type="EC" id="3.1.-.-" evidence="12"/>
<feature type="binding site" evidence="9">
    <location>
        <position position="196"/>
    </location>
    <ligand>
        <name>Mg(2+)</name>
        <dbReference type="ChEBI" id="CHEBI:18420"/>
        <label>1</label>
    </ligand>
</feature>
<comment type="caution">
    <text evidence="15">The sequence shown here is derived from an EMBL/GenBank/DDBJ whole genome shotgun (WGS) entry which is preliminary data.</text>
</comment>
<evidence type="ECO:0000313" key="16">
    <source>
        <dbReference type="Proteomes" id="UP000307169"/>
    </source>
</evidence>
<evidence type="ECO:0000259" key="14">
    <source>
        <dbReference type="PROSITE" id="PS51999"/>
    </source>
</evidence>
<evidence type="ECO:0000256" key="2">
    <source>
        <dbReference type="ARBA" id="ARBA00022723"/>
    </source>
</evidence>
<evidence type="ECO:0000256" key="8">
    <source>
        <dbReference type="PIRSR" id="PIRSR604808-1"/>
    </source>
</evidence>
<feature type="site" description="Transition state stabilizer" evidence="10">
    <location>
        <position position="196"/>
    </location>
</feature>
<comment type="cofactor">
    <cofactor evidence="9 12">
        <name>Mg(2+)</name>
        <dbReference type="ChEBI" id="CHEBI:18420"/>
    </cofactor>
    <cofactor evidence="9 12">
        <name>Mn(2+)</name>
        <dbReference type="ChEBI" id="CHEBI:29035"/>
    </cofactor>
    <text evidence="9 12">Probably binds two magnesium or manganese ions per subunit.</text>
</comment>
<feature type="compositionally biased region" description="Low complexity" evidence="13">
    <location>
        <begin position="361"/>
        <end position="376"/>
    </location>
</feature>
<feature type="region of interest" description="Disordered" evidence="13">
    <location>
        <begin position="357"/>
        <end position="415"/>
    </location>
</feature>
<name>A0A4T0NFY4_9BASI</name>
<evidence type="ECO:0000256" key="11">
    <source>
        <dbReference type="PROSITE-ProRule" id="PRU01343"/>
    </source>
</evidence>
<evidence type="ECO:0000256" key="4">
    <source>
        <dbReference type="ARBA" id="ARBA00022801"/>
    </source>
</evidence>
<keyword evidence="7" id="KW-0539">Nucleus</keyword>
<organism evidence="15 16">
    <name type="scientific">Wallemia mellicola</name>
    <dbReference type="NCBI Taxonomy" id="1708541"/>
    <lineage>
        <taxon>Eukaryota</taxon>
        <taxon>Fungi</taxon>
        <taxon>Dikarya</taxon>
        <taxon>Basidiomycota</taxon>
        <taxon>Wallemiomycotina</taxon>
        <taxon>Wallemiomycetes</taxon>
        <taxon>Wallemiales</taxon>
        <taxon>Wallemiaceae</taxon>
        <taxon>Wallemia</taxon>
    </lineage>
</organism>
<keyword evidence="4" id="KW-0378">Hydrolase</keyword>
<feature type="binding site" evidence="9">
    <location>
        <position position="7"/>
    </location>
    <ligand>
        <name>Mg(2+)</name>
        <dbReference type="ChEBI" id="CHEBI:18420"/>
        <label>1</label>
    </ligand>
</feature>
<keyword evidence="12" id="KW-0234">DNA repair</keyword>